<keyword evidence="3" id="KW-1185">Reference proteome</keyword>
<comment type="caution">
    <text evidence="2">The sequence shown here is derived from an EMBL/GenBank/DDBJ whole genome shotgun (WGS) entry which is preliminary data.</text>
</comment>
<evidence type="ECO:0000256" key="1">
    <source>
        <dbReference type="SAM" id="Phobius"/>
    </source>
</evidence>
<protein>
    <submittedName>
        <fullName evidence="2">Uncharacterized protein</fullName>
    </submittedName>
</protein>
<accession>A0AAV4T5L2</accession>
<name>A0AAV4T5L2_CAEEX</name>
<keyword evidence="1" id="KW-0472">Membrane</keyword>
<keyword evidence="1" id="KW-0812">Transmembrane</keyword>
<dbReference type="Proteomes" id="UP001054945">
    <property type="component" value="Unassembled WGS sequence"/>
</dbReference>
<feature type="transmembrane region" description="Helical" evidence="1">
    <location>
        <begin position="64"/>
        <end position="88"/>
    </location>
</feature>
<sequence length="91" mass="10538">MYERPQIFPLSISHTIAKLFGHESISFITSCFFSSRLGYLVRIRGRDPIRFISDFLQSQPNHRHGWGCLFNFAGQMLISLISSVLVFFPKK</sequence>
<organism evidence="2 3">
    <name type="scientific">Caerostris extrusa</name>
    <name type="common">Bark spider</name>
    <name type="synonym">Caerostris bankana</name>
    <dbReference type="NCBI Taxonomy" id="172846"/>
    <lineage>
        <taxon>Eukaryota</taxon>
        <taxon>Metazoa</taxon>
        <taxon>Ecdysozoa</taxon>
        <taxon>Arthropoda</taxon>
        <taxon>Chelicerata</taxon>
        <taxon>Arachnida</taxon>
        <taxon>Araneae</taxon>
        <taxon>Araneomorphae</taxon>
        <taxon>Entelegynae</taxon>
        <taxon>Araneoidea</taxon>
        <taxon>Araneidae</taxon>
        <taxon>Caerostris</taxon>
    </lineage>
</organism>
<dbReference type="AlphaFoldDB" id="A0AAV4T5L2"/>
<gene>
    <name evidence="2" type="ORF">CEXT_487411</name>
</gene>
<proteinExistence type="predicted"/>
<reference evidence="2 3" key="1">
    <citation type="submission" date="2021-06" db="EMBL/GenBank/DDBJ databases">
        <title>Caerostris extrusa draft genome.</title>
        <authorList>
            <person name="Kono N."/>
            <person name="Arakawa K."/>
        </authorList>
    </citation>
    <scope>NUCLEOTIDE SEQUENCE [LARGE SCALE GENOMIC DNA]</scope>
</reference>
<keyword evidence="1" id="KW-1133">Transmembrane helix</keyword>
<evidence type="ECO:0000313" key="2">
    <source>
        <dbReference type="EMBL" id="GIY40621.1"/>
    </source>
</evidence>
<dbReference type="EMBL" id="BPLR01010636">
    <property type="protein sequence ID" value="GIY40621.1"/>
    <property type="molecule type" value="Genomic_DNA"/>
</dbReference>
<evidence type="ECO:0000313" key="3">
    <source>
        <dbReference type="Proteomes" id="UP001054945"/>
    </source>
</evidence>